<reference evidence="5 6" key="1">
    <citation type="submission" date="2020-06" db="EMBL/GenBank/DDBJ databases">
        <title>Complete Genome Sequence of Clostridium muelleri sp. nov. P21T, an Acid-Alcohol Producing Acetogen Isolated from Old Hay.</title>
        <authorList>
            <person name="Duncan K.E."/>
            <person name="Tanner R.S."/>
        </authorList>
    </citation>
    <scope>NUCLEOTIDE SEQUENCE [LARGE SCALE GENOMIC DNA]</scope>
    <source>
        <strain evidence="5 6">P21</strain>
    </source>
</reference>
<evidence type="ECO:0000259" key="4">
    <source>
        <dbReference type="PROSITE" id="PS50043"/>
    </source>
</evidence>
<keyword evidence="2" id="KW-0238">DNA-binding</keyword>
<dbReference type="InterPro" id="IPR041617">
    <property type="entry name" value="TPR_MalT"/>
</dbReference>
<dbReference type="PRINTS" id="PR00038">
    <property type="entry name" value="HTHLUXR"/>
</dbReference>
<dbReference type="EMBL" id="JABBNI010000024">
    <property type="protein sequence ID" value="NMM63571.1"/>
    <property type="molecule type" value="Genomic_DNA"/>
</dbReference>
<dbReference type="Pfam" id="PF17874">
    <property type="entry name" value="TPR_MalT"/>
    <property type="match status" value="1"/>
</dbReference>
<dbReference type="InterPro" id="IPR039420">
    <property type="entry name" value="WalR-like"/>
</dbReference>
<comment type="caution">
    <text evidence="5">The sequence shown here is derived from an EMBL/GenBank/DDBJ whole genome shotgun (WGS) entry which is preliminary data.</text>
</comment>
<keyword evidence="3" id="KW-0804">Transcription</keyword>
<dbReference type="PROSITE" id="PS50043">
    <property type="entry name" value="HTH_LUXR_2"/>
    <property type="match status" value="1"/>
</dbReference>
<keyword evidence="1" id="KW-0805">Transcription regulation</keyword>
<dbReference type="GO" id="GO:0003677">
    <property type="term" value="F:DNA binding"/>
    <property type="evidence" value="ECO:0007669"/>
    <property type="project" value="UniProtKB-KW"/>
</dbReference>
<dbReference type="Gene3D" id="3.40.50.300">
    <property type="entry name" value="P-loop containing nucleotide triphosphate hydrolases"/>
    <property type="match status" value="1"/>
</dbReference>
<keyword evidence="6" id="KW-1185">Reference proteome</keyword>
<dbReference type="SUPFAM" id="SSF48452">
    <property type="entry name" value="TPR-like"/>
    <property type="match status" value="2"/>
</dbReference>
<dbReference type="Gene3D" id="1.25.40.10">
    <property type="entry name" value="Tetratricopeptide repeat domain"/>
    <property type="match status" value="1"/>
</dbReference>
<organism evidence="5 6">
    <name type="scientific">Clostridium muellerianum</name>
    <dbReference type="NCBI Taxonomy" id="2716538"/>
    <lineage>
        <taxon>Bacteria</taxon>
        <taxon>Bacillati</taxon>
        <taxon>Bacillota</taxon>
        <taxon>Clostridia</taxon>
        <taxon>Eubacteriales</taxon>
        <taxon>Clostridiaceae</taxon>
        <taxon>Clostridium</taxon>
    </lineage>
</organism>
<proteinExistence type="predicted"/>
<protein>
    <submittedName>
        <fullName evidence="5">LuxR family transcriptional regulator</fullName>
    </submittedName>
</protein>
<dbReference type="InterPro" id="IPR027417">
    <property type="entry name" value="P-loop_NTPase"/>
</dbReference>
<dbReference type="GO" id="GO:0006355">
    <property type="term" value="P:regulation of DNA-templated transcription"/>
    <property type="evidence" value="ECO:0007669"/>
    <property type="project" value="InterPro"/>
</dbReference>
<evidence type="ECO:0000256" key="3">
    <source>
        <dbReference type="ARBA" id="ARBA00023163"/>
    </source>
</evidence>
<evidence type="ECO:0000256" key="2">
    <source>
        <dbReference type="ARBA" id="ARBA00023125"/>
    </source>
</evidence>
<accession>A0A7Y0HPZ5</accession>
<dbReference type="RefSeq" id="WP_169298168.1">
    <property type="nucleotide sequence ID" value="NZ_JABBNI010000024.1"/>
</dbReference>
<dbReference type="Pfam" id="PF25873">
    <property type="entry name" value="WHD_MalT"/>
    <property type="match status" value="1"/>
</dbReference>
<dbReference type="InterPro" id="IPR016032">
    <property type="entry name" value="Sig_transdc_resp-reg_C-effctor"/>
</dbReference>
<evidence type="ECO:0000313" key="5">
    <source>
        <dbReference type="EMBL" id="NMM63571.1"/>
    </source>
</evidence>
<name>A0A7Y0HPZ5_9CLOT</name>
<dbReference type="InterPro" id="IPR059106">
    <property type="entry name" value="WHD_MalT"/>
</dbReference>
<dbReference type="InterPro" id="IPR011990">
    <property type="entry name" value="TPR-like_helical_dom_sf"/>
</dbReference>
<dbReference type="SUPFAM" id="SSF52540">
    <property type="entry name" value="P-loop containing nucleoside triphosphate hydrolases"/>
    <property type="match status" value="1"/>
</dbReference>
<dbReference type="AlphaFoldDB" id="A0A7Y0HPZ5"/>
<evidence type="ECO:0000256" key="1">
    <source>
        <dbReference type="ARBA" id="ARBA00023015"/>
    </source>
</evidence>
<evidence type="ECO:0000313" key="6">
    <source>
        <dbReference type="Proteomes" id="UP000537131"/>
    </source>
</evidence>
<dbReference type="PANTHER" id="PTHR43214">
    <property type="entry name" value="TWO-COMPONENT RESPONSE REGULATOR"/>
    <property type="match status" value="1"/>
</dbReference>
<dbReference type="SMART" id="SM00421">
    <property type="entry name" value="HTH_LUXR"/>
    <property type="match status" value="1"/>
</dbReference>
<dbReference type="InterPro" id="IPR000792">
    <property type="entry name" value="Tscrpt_reg_LuxR_C"/>
</dbReference>
<dbReference type="SUPFAM" id="SSF46894">
    <property type="entry name" value="C-terminal effector domain of the bipartite response regulators"/>
    <property type="match status" value="1"/>
</dbReference>
<dbReference type="CDD" id="cd06170">
    <property type="entry name" value="LuxR_C_like"/>
    <property type="match status" value="1"/>
</dbReference>
<gene>
    <name evidence="5" type="ORF">HBE96_12975</name>
</gene>
<dbReference type="InterPro" id="IPR036388">
    <property type="entry name" value="WH-like_DNA-bd_sf"/>
</dbReference>
<dbReference type="PANTHER" id="PTHR43214:SF41">
    <property type="entry name" value="NITRATE_NITRITE RESPONSE REGULATOR PROTEIN NARP"/>
    <property type="match status" value="1"/>
</dbReference>
<dbReference type="Proteomes" id="UP000537131">
    <property type="component" value="Unassembled WGS sequence"/>
</dbReference>
<sequence length="886" mass="103767">MILNYKYNKTKFLIPKRKCKLIFREKVVKKLDGALKTKLTIISAPAGSGKTTSVISWINSEELQNNVVWLSLDERDNNPDIFWSSFIAAIEKFKEKYDKSEKVNFKDNDDIPMETIVDIALNSISSIDENLIFVIDDFHFIKNKDILTGIKHFIDGIFDNIHIIITSRSKTNINVSKLRLNGEVTEIDRKDLSFSLKETLEFINENVEFRISKESTKALNECTEGWIAGIQIAVLSMNRRKDITDIEERFSGNNEYIHDYFCEEIFNVQSGEIKEFLLKTCILDELNADLCNAVSGRKNSQKILEEICDKNLFIEKLDYDGKSFRYCRLFEEFLISQLNGINKEEVFEISNKAAGWYEKNEHIDNAINQYIKVENYEQAVKLIEDKCVKKVFTNEYFYVLEWLKSIPQDIIVKKPRFCIACMHMYINDDISYYKYLEFTEKALDNCSDENYKKECIGILAIIKGDKIFIKSEYEKSKELYERALGYLEKDTFWHAIINLKLGVVSFYLQDFVLQKRYFHEALLLSQSYEDDVLYLVVNRTIIFIKLLMGELIECENICNICLNSSMSDEFKNSSLMAIFYIGLSLIYYEKNDINKSEEYVLKGLKLVEDKWDIYTAFIGYYVYSGIILEKDSKNKKVELDKIHERIEELSQKGSDYKILDKYYFHKLKDNFKVLKMRRLMEQGKINSAEKYITKRDFKITEELIIFSKILIHKGKSEDALMILNKILTSEKEINNKYIIIRSYILRSEIFSQKDQYENATRDLREALIVGSENGFIRIFLIKQVKTNKILLKTIKSMKYNKDYYKINEYLNKILNLYSSGENNEIISKREKEVLMLIESGAKNSEIAKTLFITESTAKSHILNIFSKLAVRNRVQAVAKAKEIGII</sequence>
<dbReference type="Gene3D" id="1.10.10.10">
    <property type="entry name" value="Winged helix-like DNA-binding domain superfamily/Winged helix DNA-binding domain"/>
    <property type="match status" value="1"/>
</dbReference>
<feature type="domain" description="HTH luxR-type" evidence="4">
    <location>
        <begin position="819"/>
        <end position="884"/>
    </location>
</feature>
<dbReference type="Pfam" id="PF00196">
    <property type="entry name" value="GerE"/>
    <property type="match status" value="1"/>
</dbReference>